<proteinExistence type="predicted"/>
<organism evidence="1 2">
    <name type="scientific">Fasciola gigantica</name>
    <name type="common">Giant liver fluke</name>
    <dbReference type="NCBI Taxonomy" id="46835"/>
    <lineage>
        <taxon>Eukaryota</taxon>
        <taxon>Metazoa</taxon>
        <taxon>Spiralia</taxon>
        <taxon>Lophotrochozoa</taxon>
        <taxon>Platyhelminthes</taxon>
        <taxon>Trematoda</taxon>
        <taxon>Digenea</taxon>
        <taxon>Plagiorchiida</taxon>
        <taxon>Echinostomata</taxon>
        <taxon>Echinostomatoidea</taxon>
        <taxon>Fasciolidae</taxon>
        <taxon>Fasciola</taxon>
    </lineage>
</organism>
<comment type="caution">
    <text evidence="1">The sequence shown here is derived from an EMBL/GenBank/DDBJ whole genome shotgun (WGS) entry which is preliminary data.</text>
</comment>
<keyword evidence="2" id="KW-1185">Reference proteome</keyword>
<name>A0A504YKI3_FASGI</name>
<sequence length="368" mass="39694">MRLSVLLDRVNLFLELSSCLTEDEVHPEPPYVIRQCQPVDPQRVTRSRSKRKSDSDILRCSSLAKRMRLSLHNSPPSVHSLNLNLEDTERAAIQCCLKARSAIVASALSGPVIHTILSTSLMSMLTALRAPLTQALDLSSFSNTRGPDAINGFPNLLPPSRLLASMPQLLALASANPIPGILNFQMPGPLRLYQPHASRNRQNARFVAPFIPENHAPHPHQNMNAAAVLAHADRPGAVGPAFGPIQPNFRQPAPAPVPAHHHNPLQAGLFIPGPPNPIPGQAGGIDRMPRMPLFQPREDAAHAVPPHAVHPPAPAPAVQLKQIVLSAGGVGLTDSPHGSLMRYYCSIKLRIALDLGPSTEILVGVFMM</sequence>
<dbReference type="EMBL" id="SUNJ01008882">
    <property type="protein sequence ID" value="TPP60849.1"/>
    <property type="molecule type" value="Genomic_DNA"/>
</dbReference>
<gene>
    <name evidence="1" type="ORF">FGIG_01351</name>
</gene>
<evidence type="ECO:0000313" key="1">
    <source>
        <dbReference type="EMBL" id="TPP60849.1"/>
    </source>
</evidence>
<dbReference type="Proteomes" id="UP000316759">
    <property type="component" value="Unassembled WGS sequence"/>
</dbReference>
<dbReference type="OrthoDB" id="6248116at2759"/>
<reference evidence="1 2" key="1">
    <citation type="submission" date="2019-04" db="EMBL/GenBank/DDBJ databases">
        <title>Annotation for the trematode Fasciola gigantica.</title>
        <authorList>
            <person name="Choi Y.-J."/>
        </authorList>
    </citation>
    <scope>NUCLEOTIDE SEQUENCE [LARGE SCALE GENOMIC DNA]</scope>
    <source>
        <strain evidence="1">Uganda_cow_1</strain>
    </source>
</reference>
<evidence type="ECO:0000313" key="2">
    <source>
        <dbReference type="Proteomes" id="UP000316759"/>
    </source>
</evidence>
<dbReference type="AlphaFoldDB" id="A0A504YKI3"/>
<protein>
    <submittedName>
        <fullName evidence="1">Uncharacterized protein</fullName>
    </submittedName>
</protein>
<accession>A0A504YKI3</accession>